<protein>
    <submittedName>
        <fullName evidence="1">Uncharacterized protein</fullName>
    </submittedName>
</protein>
<evidence type="ECO:0000313" key="1">
    <source>
        <dbReference type="EMBL" id="KAL2548574.1"/>
    </source>
</evidence>
<proteinExistence type="predicted"/>
<name>A0ABD1WFW1_9LAMI</name>
<organism evidence="1 2">
    <name type="scientific">Forsythia ovata</name>
    <dbReference type="NCBI Taxonomy" id="205694"/>
    <lineage>
        <taxon>Eukaryota</taxon>
        <taxon>Viridiplantae</taxon>
        <taxon>Streptophyta</taxon>
        <taxon>Embryophyta</taxon>
        <taxon>Tracheophyta</taxon>
        <taxon>Spermatophyta</taxon>
        <taxon>Magnoliopsida</taxon>
        <taxon>eudicotyledons</taxon>
        <taxon>Gunneridae</taxon>
        <taxon>Pentapetalae</taxon>
        <taxon>asterids</taxon>
        <taxon>lamiids</taxon>
        <taxon>Lamiales</taxon>
        <taxon>Oleaceae</taxon>
        <taxon>Forsythieae</taxon>
        <taxon>Forsythia</taxon>
    </lineage>
</organism>
<gene>
    <name evidence="1" type="ORF">Fot_10104</name>
</gene>
<dbReference type="EMBL" id="JBFOLJ010000003">
    <property type="protein sequence ID" value="KAL2548574.1"/>
    <property type="molecule type" value="Genomic_DNA"/>
</dbReference>
<evidence type="ECO:0000313" key="2">
    <source>
        <dbReference type="Proteomes" id="UP001604277"/>
    </source>
</evidence>
<dbReference type="Proteomes" id="UP001604277">
    <property type="component" value="Unassembled WGS sequence"/>
</dbReference>
<comment type="caution">
    <text evidence="1">The sequence shown here is derived from an EMBL/GenBank/DDBJ whole genome shotgun (WGS) entry which is preliminary data.</text>
</comment>
<sequence>MVFAVVARFQGWGKRSADLEALNESLRDLLDGIQNLKAGNDIYISSFREAAVSHAIGDSVENFFLCTAKTLMEHSTSLKMTNNSNDNKIVKPWTILIANITVRIENHIVSKTETPTSNNFGEDNDIKLWMMKSNQESVTRRLN</sequence>
<dbReference type="AlphaFoldDB" id="A0ABD1WFW1"/>
<keyword evidence="2" id="KW-1185">Reference proteome</keyword>
<reference evidence="2" key="1">
    <citation type="submission" date="2024-07" db="EMBL/GenBank/DDBJ databases">
        <title>Two chromosome-level genome assemblies of Korean endemic species Abeliophyllum distichum and Forsythia ovata (Oleaceae).</title>
        <authorList>
            <person name="Jang H."/>
        </authorList>
    </citation>
    <scope>NUCLEOTIDE SEQUENCE [LARGE SCALE GENOMIC DNA]</scope>
</reference>
<accession>A0ABD1WFW1</accession>